<accession>A0A7W9EF73</accession>
<evidence type="ECO:0000313" key="1">
    <source>
        <dbReference type="EMBL" id="MBB5685416.1"/>
    </source>
</evidence>
<dbReference type="AlphaFoldDB" id="A0A7W9EF73"/>
<keyword evidence="2" id="KW-1185">Reference proteome</keyword>
<comment type="caution">
    <text evidence="1">The sequence shown here is derived from an EMBL/GenBank/DDBJ whole genome shotgun (WGS) entry which is preliminary data.</text>
</comment>
<proteinExistence type="predicted"/>
<name>A0A7W9EF73_9SPHN</name>
<dbReference type="Proteomes" id="UP000549617">
    <property type="component" value="Unassembled WGS sequence"/>
</dbReference>
<gene>
    <name evidence="1" type="ORF">FHS49_001424</name>
</gene>
<dbReference type="EMBL" id="JACIJC010000002">
    <property type="protein sequence ID" value="MBB5685416.1"/>
    <property type="molecule type" value="Genomic_DNA"/>
</dbReference>
<reference evidence="1 2" key="1">
    <citation type="submission" date="2020-08" db="EMBL/GenBank/DDBJ databases">
        <title>Genomic Encyclopedia of Type Strains, Phase IV (KMG-IV): sequencing the most valuable type-strain genomes for metagenomic binning, comparative biology and taxonomic classification.</title>
        <authorList>
            <person name="Goeker M."/>
        </authorList>
    </citation>
    <scope>NUCLEOTIDE SEQUENCE [LARGE SCALE GENOMIC DNA]</scope>
    <source>
        <strain evidence="1 2">DSM 25079</strain>
    </source>
</reference>
<dbReference type="RefSeq" id="WP_184016737.1">
    <property type="nucleotide sequence ID" value="NZ_JACIJC010000002.1"/>
</dbReference>
<sequence>MLPNDFFTAQRQLSPVVFPKADGRETTKIRLSPETWNLANPRKVTRRSHLETTFDGTLALDDFALHRHCERSEAIQRWCPQRIASLRSQ</sequence>
<organism evidence="1 2">
    <name type="scientific">Sphingobium boeckii</name>
    <dbReference type="NCBI Taxonomy" id="1082345"/>
    <lineage>
        <taxon>Bacteria</taxon>
        <taxon>Pseudomonadati</taxon>
        <taxon>Pseudomonadota</taxon>
        <taxon>Alphaproteobacteria</taxon>
        <taxon>Sphingomonadales</taxon>
        <taxon>Sphingomonadaceae</taxon>
        <taxon>Sphingobium</taxon>
    </lineage>
</organism>
<protein>
    <submittedName>
        <fullName evidence="1">Uncharacterized protein</fullName>
    </submittedName>
</protein>
<evidence type="ECO:0000313" key="2">
    <source>
        <dbReference type="Proteomes" id="UP000549617"/>
    </source>
</evidence>